<dbReference type="GO" id="GO:0046558">
    <property type="term" value="F:arabinan endo-1,5-alpha-L-arabinosidase activity"/>
    <property type="evidence" value="ECO:0007669"/>
    <property type="project" value="InterPro"/>
</dbReference>
<evidence type="ECO:0000256" key="5">
    <source>
        <dbReference type="PIRNR" id="PIRNR026534"/>
    </source>
</evidence>
<keyword evidence="4 5" id="KW-0326">Glycosidase</keyword>
<dbReference type="InterPro" id="IPR050727">
    <property type="entry name" value="GH43_arabinanases"/>
</dbReference>
<gene>
    <name evidence="8" type="primary">abnA</name>
    <name evidence="8" type="ORF">CFBP2533_07500</name>
</gene>
<evidence type="ECO:0000256" key="3">
    <source>
        <dbReference type="ARBA" id="ARBA00022801"/>
    </source>
</evidence>
<proteinExistence type="inferred from homology"/>
<keyword evidence="3 5" id="KW-0378">Hydrolase</keyword>
<dbReference type="Pfam" id="PF04616">
    <property type="entry name" value="Glyco_hydro_43"/>
    <property type="match status" value="1"/>
</dbReference>
<reference evidence="8" key="1">
    <citation type="submission" date="2020-07" db="EMBL/GenBank/DDBJ databases">
        <authorList>
            <person name="Pothier F. J."/>
        </authorList>
    </citation>
    <scope>NUCLEOTIDE SEQUENCE</scope>
    <source>
        <strain evidence="8">CFBP 2533</strain>
    </source>
</reference>
<dbReference type="PANTHER" id="PTHR43301:SF3">
    <property type="entry name" value="ARABINAN ENDO-1,5-ALPHA-L-ARABINOSIDASE A-RELATED"/>
    <property type="match status" value="1"/>
</dbReference>
<accession>A0A6V7BYB3</accession>
<dbReference type="AlphaFoldDB" id="A0A6V7BYB3"/>
<dbReference type="Gene3D" id="2.115.10.20">
    <property type="entry name" value="Glycosyl hydrolase domain, family 43"/>
    <property type="match status" value="1"/>
</dbReference>
<sequence>MRVVRGNQVEGCRSGMSLRHGAIVSLLAIVASVIGLHGAPAQAAVGPGVVSGDTIVHDPSMLKLGDGRYYIYATTGVVTSTDRTKFSNAGAIFSTTPSWVRSYNADNQVWAPDVSFHGGNYLMYYTASKFATNTSAIGFASSSTGKPGSWKDQGIVYTSKSSDDYNAIDGNLVVDGGGKWWLAFGSFWSGIKLIQLDPGTGKQLSSNTARYSLASRPYPGAVEAPFIQQANGWYYLFVSFDACCKGASSTYKIAVGRARSVTGPYLDRAGVDMRNGGGTVIQSGLGSMHGPGGQSVFRDGDGDILVYHYYDDRGDARLGINRLSYDGSAWPVVQ</sequence>
<dbReference type="PIRSF" id="PIRSF026534">
    <property type="entry name" value="Endo_alpha-L-arabinosidase"/>
    <property type="match status" value="1"/>
</dbReference>
<evidence type="ECO:0000256" key="2">
    <source>
        <dbReference type="ARBA" id="ARBA00009865"/>
    </source>
</evidence>
<comment type="similarity">
    <text evidence="2 5">Belongs to the glycosyl hydrolase 43 family.</text>
</comment>
<dbReference type="EMBL" id="LR828261">
    <property type="protein sequence ID" value="CAD0306861.1"/>
    <property type="molecule type" value="Genomic_DNA"/>
</dbReference>
<evidence type="ECO:0000256" key="4">
    <source>
        <dbReference type="ARBA" id="ARBA00023295"/>
    </source>
</evidence>
<dbReference type="SUPFAM" id="SSF75005">
    <property type="entry name" value="Arabinanase/levansucrase/invertase"/>
    <property type="match status" value="1"/>
</dbReference>
<protein>
    <recommendedName>
        <fullName evidence="5">Extracellular exo-alpha-(1-&gt;5)-L-arabinofuranosidase</fullName>
        <ecNumber evidence="5">3.2.1.55</ecNumber>
    </recommendedName>
</protein>
<feature type="active site" description="Proton acceptor" evidence="6">
    <location>
        <position position="58"/>
    </location>
</feature>
<evidence type="ECO:0000313" key="8">
    <source>
        <dbReference type="EMBL" id="CAD0306861.1"/>
    </source>
</evidence>
<comment type="pathway">
    <text evidence="1 5">Glycan metabolism; L-arabinan degradation.</text>
</comment>
<dbReference type="GO" id="GO:0046556">
    <property type="term" value="F:alpha-L-arabinofuranosidase activity"/>
    <property type="evidence" value="ECO:0007669"/>
    <property type="project" value="UniProtKB-EC"/>
</dbReference>
<dbReference type="GO" id="GO:0031222">
    <property type="term" value="P:arabinan catabolic process"/>
    <property type="evidence" value="ECO:0007669"/>
    <property type="project" value="UniProtKB-UniPathway"/>
</dbReference>
<evidence type="ECO:0000256" key="7">
    <source>
        <dbReference type="PIRSR" id="PIRSR606710-2"/>
    </source>
</evidence>
<dbReference type="InterPro" id="IPR023296">
    <property type="entry name" value="Glyco_hydro_beta-prop_sf"/>
</dbReference>
<dbReference type="InterPro" id="IPR006710">
    <property type="entry name" value="Glyco_hydro_43"/>
</dbReference>
<dbReference type="EMBL" id="LR828261">
    <property type="protein sequence ID" value="CAD0306867.1"/>
    <property type="molecule type" value="Genomic_DNA"/>
</dbReference>
<dbReference type="InterPro" id="IPR016840">
    <property type="entry name" value="Glyco_hydro_43_endo_a_Ara-ase"/>
</dbReference>
<evidence type="ECO:0000256" key="6">
    <source>
        <dbReference type="PIRSR" id="PIRSR026534-1"/>
    </source>
</evidence>
<name>A0A6V7BYB3_9XANT</name>
<feature type="active site" description="Proton donor" evidence="6">
    <location>
        <position position="223"/>
    </location>
</feature>
<dbReference type="EC" id="3.2.1.55" evidence="5"/>
<feature type="site" description="Important for catalytic activity, responsible for pKa modulation of the active site Glu and correct orientation of both the proton donor and substrate" evidence="7">
    <location>
        <position position="169"/>
    </location>
</feature>
<dbReference type="UniPathway" id="UPA00667"/>
<dbReference type="PANTHER" id="PTHR43301">
    <property type="entry name" value="ARABINAN ENDO-1,5-ALPHA-L-ARABINOSIDASE"/>
    <property type="match status" value="1"/>
</dbReference>
<comment type="catalytic activity">
    <reaction evidence="5">
        <text>Hydrolysis of terminal non-reducing alpha-L-arabinofuranoside residues in alpha-L-arabinosides.</text>
        <dbReference type="EC" id="3.2.1.55"/>
    </reaction>
</comment>
<organism evidence="8">
    <name type="scientific">Xanthomonas hortorum pv. pelargonii</name>
    <dbReference type="NCBI Taxonomy" id="453602"/>
    <lineage>
        <taxon>Bacteria</taxon>
        <taxon>Pseudomonadati</taxon>
        <taxon>Pseudomonadota</taxon>
        <taxon>Gammaproteobacteria</taxon>
        <taxon>Lysobacterales</taxon>
        <taxon>Lysobacteraceae</taxon>
        <taxon>Xanthomonas</taxon>
    </lineage>
</organism>
<evidence type="ECO:0000256" key="1">
    <source>
        <dbReference type="ARBA" id="ARBA00004834"/>
    </source>
</evidence>
<dbReference type="CDD" id="cd08998">
    <property type="entry name" value="GH43_Arb43a-like"/>
    <property type="match status" value="1"/>
</dbReference>